<gene>
    <name evidence="2" type="ORF">E6C55_15900</name>
</gene>
<dbReference type="InterPro" id="IPR025372">
    <property type="entry name" value="DUF4362"/>
</dbReference>
<feature type="region of interest" description="Disordered" evidence="1">
    <location>
        <begin position="21"/>
        <end position="48"/>
    </location>
</feature>
<dbReference type="Pfam" id="PF14275">
    <property type="entry name" value="DUF4362"/>
    <property type="match status" value="1"/>
</dbReference>
<name>A0A4V3WEV2_9BACL</name>
<dbReference type="AlphaFoldDB" id="A0A4V3WEV2"/>
<keyword evidence="3" id="KW-1185">Reference proteome</keyword>
<sequence length="176" mass="18969">MVKRMLALAAVWGLVSGCTGQSGSPRDHAASPSTAPAPGETAAAPAQPKAFPAVSDPYTADQAAANGDVVNVHGEMYNLDKWQMFLANLDAGVPDQLRITQYTIEGAPIFYELVYDGAETITYTFDNSRDGFGSDAGRPSTICRDIELAEDKDRGSYYKLTGCDNDTYNTFWLPDL</sequence>
<organism evidence="2 3">
    <name type="scientific">Cohnella fermenti</name>
    <dbReference type="NCBI Taxonomy" id="2565925"/>
    <lineage>
        <taxon>Bacteria</taxon>
        <taxon>Bacillati</taxon>
        <taxon>Bacillota</taxon>
        <taxon>Bacilli</taxon>
        <taxon>Bacillales</taxon>
        <taxon>Paenibacillaceae</taxon>
        <taxon>Cohnella</taxon>
    </lineage>
</organism>
<dbReference type="EMBL" id="SSOB01000018">
    <property type="protein sequence ID" value="THF77818.1"/>
    <property type="molecule type" value="Genomic_DNA"/>
</dbReference>
<comment type="caution">
    <text evidence="2">The sequence shown here is derived from an EMBL/GenBank/DDBJ whole genome shotgun (WGS) entry which is preliminary data.</text>
</comment>
<dbReference type="PROSITE" id="PS51257">
    <property type="entry name" value="PROKAR_LIPOPROTEIN"/>
    <property type="match status" value="1"/>
</dbReference>
<accession>A0A4V3WEV2</accession>
<protein>
    <submittedName>
        <fullName evidence="2">DUF4362 domain-containing protein</fullName>
    </submittedName>
</protein>
<reference evidence="2 3" key="1">
    <citation type="submission" date="2019-04" db="EMBL/GenBank/DDBJ databases">
        <title>Cohnella sp. nov. isolated from preserved vegetables.</title>
        <authorList>
            <person name="Lin S.-Y."/>
            <person name="Hung M.-H."/>
            <person name="Young C.-C."/>
        </authorList>
    </citation>
    <scope>NUCLEOTIDE SEQUENCE [LARGE SCALE GENOMIC DNA]</scope>
    <source>
        <strain evidence="2 3">CC-MHH1044</strain>
    </source>
</reference>
<dbReference type="OrthoDB" id="1912370at2"/>
<dbReference type="Proteomes" id="UP000310636">
    <property type="component" value="Unassembled WGS sequence"/>
</dbReference>
<evidence type="ECO:0000256" key="1">
    <source>
        <dbReference type="SAM" id="MobiDB-lite"/>
    </source>
</evidence>
<evidence type="ECO:0000313" key="3">
    <source>
        <dbReference type="Proteomes" id="UP000310636"/>
    </source>
</evidence>
<feature type="compositionally biased region" description="Low complexity" evidence="1">
    <location>
        <begin position="30"/>
        <end position="48"/>
    </location>
</feature>
<evidence type="ECO:0000313" key="2">
    <source>
        <dbReference type="EMBL" id="THF77818.1"/>
    </source>
</evidence>
<proteinExistence type="predicted"/>